<name>K9VKB9_9CYAN</name>
<dbReference type="eggNOG" id="ENOG50342HV">
    <property type="taxonomic scope" value="Bacteria"/>
</dbReference>
<dbReference type="RefSeq" id="WP_015177653.1">
    <property type="nucleotide sequence ID" value="NC_019729.1"/>
</dbReference>
<evidence type="ECO:0000313" key="2">
    <source>
        <dbReference type="Proteomes" id="UP000010478"/>
    </source>
</evidence>
<protein>
    <submittedName>
        <fullName evidence="1">Uncharacterized protein</fullName>
    </submittedName>
</protein>
<dbReference type="OrthoDB" id="583799at2"/>
<reference evidence="1 2" key="1">
    <citation type="submission" date="2012-05" db="EMBL/GenBank/DDBJ databases">
        <title>Finished chromosome of genome of Oscillatoria sp. PCC 7112.</title>
        <authorList>
            <consortium name="US DOE Joint Genome Institute"/>
            <person name="Gugger M."/>
            <person name="Coursin T."/>
            <person name="Rippka R."/>
            <person name="Tandeau De Marsac N."/>
            <person name="Huntemann M."/>
            <person name="Wei C.-L."/>
            <person name="Han J."/>
            <person name="Detter J.C."/>
            <person name="Han C."/>
            <person name="Tapia R."/>
            <person name="Davenport K."/>
            <person name="Daligault H."/>
            <person name="Erkkila T."/>
            <person name="Gu W."/>
            <person name="Munk A.C.C."/>
            <person name="Teshima H."/>
            <person name="Xu Y."/>
            <person name="Chain P."/>
            <person name="Chen A."/>
            <person name="Krypides N."/>
            <person name="Mavromatis K."/>
            <person name="Markowitz V."/>
            <person name="Szeto E."/>
            <person name="Ivanova N."/>
            <person name="Mikhailova N."/>
            <person name="Ovchinnikova G."/>
            <person name="Pagani I."/>
            <person name="Pati A."/>
            <person name="Goodwin L."/>
            <person name="Peters L."/>
            <person name="Pitluck S."/>
            <person name="Woyke T."/>
            <person name="Kerfeld C."/>
        </authorList>
    </citation>
    <scope>NUCLEOTIDE SEQUENCE [LARGE SCALE GENOMIC DNA]</scope>
    <source>
        <strain evidence="1 2">PCC 7112</strain>
    </source>
</reference>
<keyword evidence="2" id="KW-1185">Reference proteome</keyword>
<dbReference type="AlphaFoldDB" id="K9VKB9"/>
<dbReference type="Proteomes" id="UP000010478">
    <property type="component" value="Chromosome"/>
</dbReference>
<dbReference type="HOGENOM" id="CLU_2424097_0_0_3"/>
<gene>
    <name evidence="1" type="ORF">Osc7112_4076</name>
</gene>
<organism evidence="1 2">
    <name type="scientific">Phormidium nigroviride PCC 7112</name>
    <dbReference type="NCBI Taxonomy" id="179408"/>
    <lineage>
        <taxon>Bacteria</taxon>
        <taxon>Bacillati</taxon>
        <taxon>Cyanobacteriota</taxon>
        <taxon>Cyanophyceae</taxon>
        <taxon>Oscillatoriophycideae</taxon>
        <taxon>Oscillatoriales</taxon>
        <taxon>Oscillatoriaceae</taxon>
        <taxon>Phormidium</taxon>
    </lineage>
</organism>
<dbReference type="KEGG" id="oni:Osc7112_4076"/>
<proteinExistence type="predicted"/>
<accession>K9VKB9</accession>
<sequence length="91" mass="9794">MIKPCSQPLKINPFTCYRDPATGRWTTVVTSVPNTCETDSSLTAEAEGENEGKAETILSAAPAVSLPKKVLSFSVPQFKHRAKKSAVSVSR</sequence>
<evidence type="ECO:0000313" key="1">
    <source>
        <dbReference type="EMBL" id="AFZ08406.1"/>
    </source>
</evidence>
<dbReference type="EMBL" id="CP003614">
    <property type="protein sequence ID" value="AFZ08406.1"/>
    <property type="molecule type" value="Genomic_DNA"/>
</dbReference>